<organism evidence="1 2">
    <name type="scientific">Mycena metata</name>
    <dbReference type="NCBI Taxonomy" id="1033252"/>
    <lineage>
        <taxon>Eukaryota</taxon>
        <taxon>Fungi</taxon>
        <taxon>Dikarya</taxon>
        <taxon>Basidiomycota</taxon>
        <taxon>Agaricomycotina</taxon>
        <taxon>Agaricomycetes</taxon>
        <taxon>Agaricomycetidae</taxon>
        <taxon>Agaricales</taxon>
        <taxon>Marasmiineae</taxon>
        <taxon>Mycenaceae</taxon>
        <taxon>Mycena</taxon>
    </lineage>
</organism>
<protein>
    <submittedName>
        <fullName evidence="1">Uncharacterized protein</fullName>
    </submittedName>
</protein>
<dbReference type="Proteomes" id="UP001215598">
    <property type="component" value="Unassembled WGS sequence"/>
</dbReference>
<sequence length="275" mass="30023">MSPHKALGPGCPGGKYWYDWWGENTCVAGGAFPGYTLIPPQGALAENIGIPGWVMVFSPGARGKDIAFQAFVHARSASGCPGRKYWNGWWGDNTFVADGAFPECEVQRYCIPSISIPNMSPHKAFEPGCRGGKYWYGWWGDNTFVASGAFPECEVQRYRIPGISIHNMSPHNVFGPGCPGRKYWYGWWGDNTFVAGAAFPGYTVIPAQGALDKNVVVMPGWVIKYLSPYGTFPRLFFSRHTVTHNSPVPKSLSLLMLLPILGSFDSEVGVATGGI</sequence>
<dbReference type="AlphaFoldDB" id="A0AAD7I3I9"/>
<gene>
    <name evidence="1" type="ORF">B0H16DRAFT_1467680</name>
</gene>
<dbReference type="EMBL" id="JARKIB010000133">
    <property type="protein sequence ID" value="KAJ7734284.1"/>
    <property type="molecule type" value="Genomic_DNA"/>
</dbReference>
<name>A0AAD7I3I9_9AGAR</name>
<accession>A0AAD7I3I9</accession>
<reference evidence="1" key="1">
    <citation type="submission" date="2023-03" db="EMBL/GenBank/DDBJ databases">
        <title>Massive genome expansion in bonnet fungi (Mycena s.s.) driven by repeated elements and novel gene families across ecological guilds.</title>
        <authorList>
            <consortium name="Lawrence Berkeley National Laboratory"/>
            <person name="Harder C.B."/>
            <person name="Miyauchi S."/>
            <person name="Viragh M."/>
            <person name="Kuo A."/>
            <person name="Thoen E."/>
            <person name="Andreopoulos B."/>
            <person name="Lu D."/>
            <person name="Skrede I."/>
            <person name="Drula E."/>
            <person name="Henrissat B."/>
            <person name="Morin E."/>
            <person name="Kohler A."/>
            <person name="Barry K."/>
            <person name="LaButti K."/>
            <person name="Morin E."/>
            <person name="Salamov A."/>
            <person name="Lipzen A."/>
            <person name="Mereny Z."/>
            <person name="Hegedus B."/>
            <person name="Baldrian P."/>
            <person name="Stursova M."/>
            <person name="Weitz H."/>
            <person name="Taylor A."/>
            <person name="Grigoriev I.V."/>
            <person name="Nagy L.G."/>
            <person name="Martin F."/>
            <person name="Kauserud H."/>
        </authorList>
    </citation>
    <scope>NUCLEOTIDE SEQUENCE</scope>
    <source>
        <strain evidence="1">CBHHK182m</strain>
    </source>
</reference>
<proteinExistence type="predicted"/>
<evidence type="ECO:0000313" key="2">
    <source>
        <dbReference type="Proteomes" id="UP001215598"/>
    </source>
</evidence>
<keyword evidence="2" id="KW-1185">Reference proteome</keyword>
<evidence type="ECO:0000313" key="1">
    <source>
        <dbReference type="EMBL" id="KAJ7734284.1"/>
    </source>
</evidence>
<comment type="caution">
    <text evidence="1">The sequence shown here is derived from an EMBL/GenBank/DDBJ whole genome shotgun (WGS) entry which is preliminary data.</text>
</comment>